<dbReference type="CDD" id="cd00130">
    <property type="entry name" value="PAS"/>
    <property type="match status" value="1"/>
</dbReference>
<dbReference type="InterPro" id="IPR035919">
    <property type="entry name" value="EAL_sf"/>
</dbReference>
<dbReference type="SMART" id="SM00052">
    <property type="entry name" value="EAL"/>
    <property type="match status" value="1"/>
</dbReference>
<feature type="domain" description="PAS" evidence="3">
    <location>
        <begin position="162"/>
        <end position="212"/>
    </location>
</feature>
<dbReference type="InterPro" id="IPR000160">
    <property type="entry name" value="GGDEF_dom"/>
</dbReference>
<dbReference type="Gene3D" id="3.30.70.270">
    <property type="match status" value="1"/>
</dbReference>
<dbReference type="SMART" id="SM00091">
    <property type="entry name" value="PAS"/>
    <property type="match status" value="1"/>
</dbReference>
<dbReference type="InterPro" id="IPR035965">
    <property type="entry name" value="PAS-like_dom_sf"/>
</dbReference>
<dbReference type="NCBIfam" id="TIGR00254">
    <property type="entry name" value="GGDEF"/>
    <property type="match status" value="1"/>
</dbReference>
<dbReference type="Pfam" id="PF00989">
    <property type="entry name" value="PAS"/>
    <property type="match status" value="1"/>
</dbReference>
<dbReference type="SUPFAM" id="SSF55073">
    <property type="entry name" value="Nucleotide cyclase"/>
    <property type="match status" value="1"/>
</dbReference>
<feature type="domain" description="GGDEF" evidence="5">
    <location>
        <begin position="298"/>
        <end position="431"/>
    </location>
</feature>
<evidence type="ECO:0000313" key="6">
    <source>
        <dbReference type="EMBL" id="TDY01555.1"/>
    </source>
</evidence>
<dbReference type="CDD" id="cd01948">
    <property type="entry name" value="EAL"/>
    <property type="match status" value="1"/>
</dbReference>
<gene>
    <name evidence="6" type="ORF">EDC23_1444</name>
</gene>
<dbReference type="Proteomes" id="UP000294914">
    <property type="component" value="Unassembled WGS sequence"/>
</dbReference>
<dbReference type="GO" id="GO:0006355">
    <property type="term" value="P:regulation of DNA-templated transcription"/>
    <property type="evidence" value="ECO:0007669"/>
    <property type="project" value="InterPro"/>
</dbReference>
<organism evidence="6 7">
    <name type="scientific">Thiohalophilus thiocyanatoxydans</name>
    <dbReference type="NCBI Taxonomy" id="381308"/>
    <lineage>
        <taxon>Bacteria</taxon>
        <taxon>Pseudomonadati</taxon>
        <taxon>Pseudomonadota</taxon>
        <taxon>Gammaproteobacteria</taxon>
        <taxon>Thiohalomonadales</taxon>
        <taxon>Thiohalophilaceae</taxon>
        <taxon>Thiohalophilus</taxon>
    </lineage>
</organism>
<evidence type="ECO:0000259" key="2">
    <source>
        <dbReference type="PROSITE" id="PS50110"/>
    </source>
</evidence>
<evidence type="ECO:0000313" key="7">
    <source>
        <dbReference type="Proteomes" id="UP000294914"/>
    </source>
</evidence>
<dbReference type="InterPro" id="IPR050706">
    <property type="entry name" value="Cyclic-di-GMP_PDE-like"/>
</dbReference>
<sequence length="693" mass="78836">MSDAELLRLLTIFDNTEEAESLISTLRNAGHIIRDIRAEDAEDLEKALEENPVDIVLAKQATPLISAKQVVEYIVKSGRDIPVIVVTPAGQQDDAIDTLKIGARDSIELGKNEKFKYLVKREVEDLQNRRDRRRNEKMLHESEKRARDLIDNSRDAISYVHDGMHIYANNAYLKMFGYDTLEDIEGVPILDMVSSEDHAKLKDFLRKYAKGQSTDDTLDVHGETLNGDKFKITMEFTTASMEGEICSQIIIRDQSNTKELEKQLNVLSKQDLLTGLYNRNYFLEQVDRMVAKTVGDKAQGALLYIVIDEFEKHKEEHGISGADLLLTDVAGMLKSKIGSMGTLARFEGHHFTFLLNNTDIKRAEKIAAGLVKLIQDHTSDINDKIVNAKASIGLAHINETVKNTQEAINRAIKGFHAAEKEGGNRYYIYNPAVEDLEEQEQIAHWSHSIKEALKNNRFRLLYQPIVSLHGETGEHYEVLVRMLNEKGEEIPPSEFVPPANQADLMKYIDRWVIANTFKVLSERSKQQKQTRFFIKISQSSLIDPEFLPWVTERIKSMRLDATLLAIQISEETALNNINAAKRLIDGFRQLNCRTALENFGLEQNTFQSMKQLPVDYIKIHSSLIQHLAQNVEHQDKVKEITAEAGERNMLSIATNVEDANSLAVLWQCSIDFFQGHFLQEPSTDLNYDFEEGF</sequence>
<dbReference type="Pfam" id="PF00990">
    <property type="entry name" value="GGDEF"/>
    <property type="match status" value="1"/>
</dbReference>
<dbReference type="EMBL" id="SOQX01000003">
    <property type="protein sequence ID" value="TDY01555.1"/>
    <property type="molecule type" value="Genomic_DNA"/>
</dbReference>
<dbReference type="InterPro" id="IPR001633">
    <property type="entry name" value="EAL_dom"/>
</dbReference>
<feature type="domain" description="EAL" evidence="4">
    <location>
        <begin position="442"/>
        <end position="693"/>
    </location>
</feature>
<dbReference type="RefSeq" id="WP_134082694.1">
    <property type="nucleotide sequence ID" value="NZ_SOQX01000003.1"/>
</dbReference>
<dbReference type="Gene3D" id="3.30.450.20">
    <property type="entry name" value="PAS domain"/>
    <property type="match status" value="1"/>
</dbReference>
<evidence type="ECO:0000259" key="4">
    <source>
        <dbReference type="PROSITE" id="PS50883"/>
    </source>
</evidence>
<dbReference type="SUPFAM" id="SSF141868">
    <property type="entry name" value="EAL domain-like"/>
    <property type="match status" value="1"/>
</dbReference>
<dbReference type="GO" id="GO:0071111">
    <property type="term" value="F:cyclic-guanylate-specific phosphodiesterase activity"/>
    <property type="evidence" value="ECO:0007669"/>
    <property type="project" value="InterPro"/>
</dbReference>
<dbReference type="PROSITE" id="PS50112">
    <property type="entry name" value="PAS"/>
    <property type="match status" value="1"/>
</dbReference>
<dbReference type="Gene3D" id="3.20.20.450">
    <property type="entry name" value="EAL domain"/>
    <property type="match status" value="1"/>
</dbReference>
<dbReference type="SMART" id="SM00267">
    <property type="entry name" value="GGDEF"/>
    <property type="match status" value="1"/>
</dbReference>
<dbReference type="AlphaFoldDB" id="A0A4V3H436"/>
<name>A0A4V3H436_9GAMM</name>
<dbReference type="CDD" id="cd01949">
    <property type="entry name" value="GGDEF"/>
    <property type="match status" value="1"/>
</dbReference>
<proteinExistence type="predicted"/>
<dbReference type="PROSITE" id="PS50887">
    <property type="entry name" value="GGDEF"/>
    <property type="match status" value="1"/>
</dbReference>
<evidence type="ECO:0000256" key="1">
    <source>
        <dbReference type="PROSITE-ProRule" id="PRU00169"/>
    </source>
</evidence>
<dbReference type="InterPro" id="IPR001789">
    <property type="entry name" value="Sig_transdc_resp-reg_receiver"/>
</dbReference>
<dbReference type="OrthoDB" id="7052318at2"/>
<dbReference type="PROSITE" id="PS50110">
    <property type="entry name" value="RESPONSE_REGULATORY"/>
    <property type="match status" value="1"/>
</dbReference>
<dbReference type="NCBIfam" id="TIGR00229">
    <property type="entry name" value="sensory_box"/>
    <property type="match status" value="1"/>
</dbReference>
<feature type="domain" description="Response regulatory" evidence="2">
    <location>
        <begin position="8"/>
        <end position="124"/>
    </location>
</feature>
<dbReference type="SUPFAM" id="SSF52172">
    <property type="entry name" value="CheY-like"/>
    <property type="match status" value="1"/>
</dbReference>
<dbReference type="PANTHER" id="PTHR33121">
    <property type="entry name" value="CYCLIC DI-GMP PHOSPHODIESTERASE PDEF"/>
    <property type="match status" value="1"/>
</dbReference>
<dbReference type="PANTHER" id="PTHR33121:SF23">
    <property type="entry name" value="CYCLIC DI-GMP PHOSPHODIESTERASE PDEB"/>
    <property type="match status" value="1"/>
</dbReference>
<dbReference type="GO" id="GO:0000160">
    <property type="term" value="P:phosphorelay signal transduction system"/>
    <property type="evidence" value="ECO:0007669"/>
    <property type="project" value="InterPro"/>
</dbReference>
<comment type="caution">
    <text evidence="6">The sequence shown here is derived from an EMBL/GenBank/DDBJ whole genome shotgun (WGS) entry which is preliminary data.</text>
</comment>
<dbReference type="InterPro" id="IPR013767">
    <property type="entry name" value="PAS_fold"/>
</dbReference>
<dbReference type="Pfam" id="PF00563">
    <property type="entry name" value="EAL"/>
    <property type="match status" value="1"/>
</dbReference>
<dbReference type="InterPro" id="IPR011006">
    <property type="entry name" value="CheY-like_superfamily"/>
</dbReference>
<reference evidence="6 7" key="1">
    <citation type="submission" date="2019-03" db="EMBL/GenBank/DDBJ databases">
        <title>Genomic Encyclopedia of Type Strains, Phase IV (KMG-IV): sequencing the most valuable type-strain genomes for metagenomic binning, comparative biology and taxonomic classification.</title>
        <authorList>
            <person name="Goeker M."/>
        </authorList>
    </citation>
    <scope>NUCLEOTIDE SEQUENCE [LARGE SCALE GENOMIC DNA]</scope>
    <source>
        <strain evidence="6 7">DSM 16326</strain>
    </source>
</reference>
<dbReference type="SUPFAM" id="SSF55785">
    <property type="entry name" value="PYP-like sensor domain (PAS domain)"/>
    <property type="match status" value="1"/>
</dbReference>
<evidence type="ECO:0000259" key="3">
    <source>
        <dbReference type="PROSITE" id="PS50112"/>
    </source>
</evidence>
<evidence type="ECO:0000259" key="5">
    <source>
        <dbReference type="PROSITE" id="PS50887"/>
    </source>
</evidence>
<dbReference type="InterPro" id="IPR043128">
    <property type="entry name" value="Rev_trsase/Diguanyl_cyclase"/>
</dbReference>
<accession>A0A4V3H436</accession>
<dbReference type="InterPro" id="IPR029787">
    <property type="entry name" value="Nucleotide_cyclase"/>
</dbReference>
<keyword evidence="7" id="KW-1185">Reference proteome</keyword>
<protein>
    <submittedName>
        <fullName evidence="6">Response regulator receiver modulated diguanylate cyclase/phosphodiesterase</fullName>
    </submittedName>
</protein>
<dbReference type="Gene3D" id="3.40.50.2300">
    <property type="match status" value="1"/>
</dbReference>
<dbReference type="InterPro" id="IPR000014">
    <property type="entry name" value="PAS"/>
</dbReference>
<dbReference type="PROSITE" id="PS50883">
    <property type="entry name" value="EAL"/>
    <property type="match status" value="1"/>
</dbReference>
<comment type="caution">
    <text evidence="1">Lacks conserved residue(s) required for the propagation of feature annotation.</text>
</comment>